<dbReference type="EMBL" id="JAULSR010000004">
    <property type="protein sequence ID" value="KAK0621185.1"/>
    <property type="molecule type" value="Genomic_DNA"/>
</dbReference>
<accession>A0AA40C159</accession>
<evidence type="ECO:0000313" key="1">
    <source>
        <dbReference type="EMBL" id="KAK0621185.1"/>
    </source>
</evidence>
<name>A0AA40C159_9PEZI</name>
<dbReference type="Proteomes" id="UP001174934">
    <property type="component" value="Unassembled WGS sequence"/>
</dbReference>
<evidence type="ECO:0000313" key="2">
    <source>
        <dbReference type="Proteomes" id="UP001174934"/>
    </source>
</evidence>
<reference evidence="1" key="1">
    <citation type="submission" date="2023-06" db="EMBL/GenBank/DDBJ databases">
        <title>Genome-scale phylogeny and comparative genomics of the fungal order Sordariales.</title>
        <authorList>
            <consortium name="Lawrence Berkeley National Laboratory"/>
            <person name="Hensen N."/>
            <person name="Bonometti L."/>
            <person name="Westerberg I."/>
            <person name="Brannstrom I.O."/>
            <person name="Guillou S."/>
            <person name="Cros-Aarteil S."/>
            <person name="Calhoun S."/>
            <person name="Haridas S."/>
            <person name="Kuo A."/>
            <person name="Mondo S."/>
            <person name="Pangilinan J."/>
            <person name="Riley R."/>
            <person name="LaButti K."/>
            <person name="Andreopoulos B."/>
            <person name="Lipzen A."/>
            <person name="Chen C."/>
            <person name="Yanf M."/>
            <person name="Daum C."/>
            <person name="Ng V."/>
            <person name="Clum A."/>
            <person name="Steindorff A."/>
            <person name="Ohm R."/>
            <person name="Martin F."/>
            <person name="Silar P."/>
            <person name="Natvig D."/>
            <person name="Lalanne C."/>
            <person name="Gautier V."/>
            <person name="Ament-velasquez S.L."/>
            <person name="Kruys A."/>
            <person name="Hutchinson M.I."/>
            <person name="Powell A.J."/>
            <person name="Barry K."/>
            <person name="Miller A.N."/>
            <person name="Grigoriev I.V."/>
            <person name="Debuchy R."/>
            <person name="Gladieux P."/>
            <person name="Thoren M.H."/>
            <person name="Johannesson H."/>
        </authorList>
    </citation>
    <scope>NUCLEOTIDE SEQUENCE</scope>
    <source>
        <strain evidence="1">SMH3391-2</strain>
    </source>
</reference>
<dbReference type="AlphaFoldDB" id="A0AA40C159"/>
<keyword evidence="2" id="KW-1185">Reference proteome</keyword>
<proteinExistence type="predicted"/>
<organism evidence="1 2">
    <name type="scientific">Bombardia bombarda</name>
    <dbReference type="NCBI Taxonomy" id="252184"/>
    <lineage>
        <taxon>Eukaryota</taxon>
        <taxon>Fungi</taxon>
        <taxon>Dikarya</taxon>
        <taxon>Ascomycota</taxon>
        <taxon>Pezizomycotina</taxon>
        <taxon>Sordariomycetes</taxon>
        <taxon>Sordariomycetidae</taxon>
        <taxon>Sordariales</taxon>
        <taxon>Lasiosphaeriaceae</taxon>
        <taxon>Bombardia</taxon>
    </lineage>
</organism>
<protein>
    <submittedName>
        <fullName evidence="1">Uncharacterized protein</fullName>
    </submittedName>
</protein>
<sequence length="185" mass="19873">MYFWGKGLAAKALAAWQKKGRKAATYAEVTAESKEVAVAEKTAEVAPETTALDATIAWTQLLLCVSLQTLENGAYLSSKGVLGWSPATQGKAFKWSARFWAAYTGIELGRLAVEGLSTSKAAKARTAEETADWRRKFARNLAWAPLTVHWSSEKGLVGDLTVGLLGSIPGIIQIRELWASTAGEA</sequence>
<gene>
    <name evidence="1" type="ORF">B0T17DRAFT_533208</name>
</gene>
<comment type="caution">
    <text evidence="1">The sequence shown here is derived from an EMBL/GenBank/DDBJ whole genome shotgun (WGS) entry which is preliminary data.</text>
</comment>